<reference evidence="2 3" key="1">
    <citation type="submission" date="2019-02" db="EMBL/GenBank/DDBJ databases">
        <title>Genomic Encyclopedia of Type Strains, Phase IV (KMG-IV): sequencing the most valuable type-strain genomes for metagenomic binning, comparative biology and taxonomic classification.</title>
        <authorList>
            <person name="Goeker M."/>
        </authorList>
    </citation>
    <scope>NUCLEOTIDE SEQUENCE [LARGE SCALE GENOMIC DNA]</scope>
    <source>
        <strain evidence="2 3">DSM 29486</strain>
    </source>
</reference>
<comment type="caution">
    <text evidence="2">The sequence shown here is derived from an EMBL/GenBank/DDBJ whole genome shotgun (WGS) entry which is preliminary data.</text>
</comment>
<dbReference type="EMBL" id="SGXF01000001">
    <property type="protein sequence ID" value="RZT02508.1"/>
    <property type="molecule type" value="Genomic_DNA"/>
</dbReference>
<feature type="domain" description="FHA" evidence="1">
    <location>
        <begin position="116"/>
        <end position="166"/>
    </location>
</feature>
<accession>A0A4Q7PR35</accession>
<dbReference type="InterPro" id="IPR000253">
    <property type="entry name" value="FHA_dom"/>
</dbReference>
<dbReference type="PROSITE" id="PS50006">
    <property type="entry name" value="FHA_DOMAIN"/>
    <property type="match status" value="1"/>
</dbReference>
<dbReference type="Proteomes" id="UP000292927">
    <property type="component" value="Unassembled WGS sequence"/>
</dbReference>
<dbReference type="RefSeq" id="WP_130432950.1">
    <property type="nucleotide sequence ID" value="NZ_SGXF01000001.1"/>
</dbReference>
<dbReference type="OrthoDB" id="9783862at2"/>
<evidence type="ECO:0000313" key="2">
    <source>
        <dbReference type="EMBL" id="RZT02508.1"/>
    </source>
</evidence>
<dbReference type="SUPFAM" id="SSF49879">
    <property type="entry name" value="SMAD/FHA domain"/>
    <property type="match status" value="1"/>
</dbReference>
<keyword evidence="3" id="KW-1185">Reference proteome</keyword>
<name>A0A4Q7PR35_9FIRM</name>
<evidence type="ECO:0000259" key="1">
    <source>
        <dbReference type="PROSITE" id="PS50006"/>
    </source>
</evidence>
<dbReference type="Pfam" id="PF00498">
    <property type="entry name" value="FHA"/>
    <property type="match status" value="1"/>
</dbReference>
<evidence type="ECO:0000313" key="3">
    <source>
        <dbReference type="Proteomes" id="UP000292927"/>
    </source>
</evidence>
<organism evidence="2 3">
    <name type="scientific">Cuneatibacter caecimuris</name>
    <dbReference type="NCBI Taxonomy" id="1796618"/>
    <lineage>
        <taxon>Bacteria</taxon>
        <taxon>Bacillati</taxon>
        <taxon>Bacillota</taxon>
        <taxon>Clostridia</taxon>
        <taxon>Lachnospirales</taxon>
        <taxon>Lachnospiraceae</taxon>
        <taxon>Cuneatibacter</taxon>
    </lineage>
</organism>
<proteinExistence type="predicted"/>
<dbReference type="InterPro" id="IPR008984">
    <property type="entry name" value="SMAD_FHA_dom_sf"/>
</dbReference>
<dbReference type="SMART" id="SM00240">
    <property type="entry name" value="FHA"/>
    <property type="match status" value="1"/>
</dbReference>
<dbReference type="CDD" id="cd00060">
    <property type="entry name" value="FHA"/>
    <property type="match status" value="1"/>
</dbReference>
<sequence length="205" mass="22773">MEKYKVCPYCGKHNPPKMLECVECETDLSNISVVDSETEQKNREKETAGGAEPMPEMVRICDCGTHNPVSARKCVNCGEDISDVIPETEGAGAEKQTRYVLAALEGEYVYEVTERAVVGREAGMQEYLSSKPYVSRRHAELWAENGHLFVKNLSQTNYTFVNNQKIPEGDCEVHEGDEVGLGGNIQNGRRQEAAAYFQVRTGSCI</sequence>
<gene>
    <name evidence="2" type="ORF">EV209_0627</name>
</gene>
<protein>
    <submittedName>
        <fullName evidence="2">FHA domain-containing protein</fullName>
    </submittedName>
</protein>
<dbReference type="Gene3D" id="2.60.200.20">
    <property type="match status" value="1"/>
</dbReference>
<dbReference type="AlphaFoldDB" id="A0A4Q7PR35"/>